<dbReference type="PROSITE" id="PS51096">
    <property type="entry name" value="PTS_EIIA_TYPE_4"/>
    <property type="match status" value="1"/>
</dbReference>
<dbReference type="SUPFAM" id="SSF53062">
    <property type="entry name" value="PTS system fructose IIA component-like"/>
    <property type="match status" value="1"/>
</dbReference>
<dbReference type="AlphaFoldDB" id="R2NVG7"/>
<evidence type="ECO:0000259" key="2">
    <source>
        <dbReference type="PROSITE" id="PS51096"/>
    </source>
</evidence>
<keyword evidence="6" id="KW-1185">Reference proteome</keyword>
<evidence type="ECO:0000313" key="3">
    <source>
        <dbReference type="EMBL" id="EOH74988.1"/>
    </source>
</evidence>
<dbReference type="PANTHER" id="PTHR33799:SF1">
    <property type="entry name" value="PTS SYSTEM MANNOSE-SPECIFIC EIIAB COMPONENT-RELATED"/>
    <property type="match status" value="1"/>
</dbReference>
<evidence type="ECO:0000313" key="6">
    <source>
        <dbReference type="Proteomes" id="UP000014158"/>
    </source>
</evidence>
<evidence type="ECO:0000313" key="5">
    <source>
        <dbReference type="Proteomes" id="UP000013877"/>
    </source>
</evidence>
<sequence length="132" mass="15111">MENYLIATHGNLAKELINTLKLLSGEALENCQTLCAYTEDRDPETTIRTMIEQLGDEQQLVVFADMFGSSVSNFFMEYQTDPRIFLITGVNVDLLINVILLNQELPLVQRIEEAIQQSRDRMLLIMKGKKDE</sequence>
<evidence type="ECO:0000256" key="1">
    <source>
        <dbReference type="ARBA" id="ARBA00022679"/>
    </source>
</evidence>
<feature type="domain" description="PTS EIIA type-4" evidence="2">
    <location>
        <begin position="1"/>
        <end position="122"/>
    </location>
</feature>
<dbReference type="RefSeq" id="WP_010747015.1">
    <property type="nucleotide sequence ID" value="NZ_ASWF01000001.1"/>
</dbReference>
<dbReference type="Proteomes" id="UP000014158">
    <property type="component" value="Unassembled WGS sequence"/>
</dbReference>
<accession>R2NVG7</accession>
<dbReference type="HOGENOM" id="CLU_123235_3_2_9"/>
<reference evidence="3 5" key="1">
    <citation type="submission" date="2013-02" db="EMBL/GenBank/DDBJ databases">
        <title>The Genome Sequence of Enterococcus raffinosus ATCC_49464.</title>
        <authorList>
            <consortium name="The Broad Institute Genome Sequencing Platform"/>
            <consortium name="The Broad Institute Genome Sequencing Center for Infectious Disease"/>
            <person name="Earl A.M."/>
            <person name="Gilmore M.S."/>
            <person name="Lebreton F."/>
            <person name="Walker B."/>
            <person name="Young S.K."/>
            <person name="Zeng Q."/>
            <person name="Gargeya S."/>
            <person name="Fitzgerald M."/>
            <person name="Haas B."/>
            <person name="Abouelleil A."/>
            <person name="Alvarado L."/>
            <person name="Arachchi H.M."/>
            <person name="Berlin A.M."/>
            <person name="Chapman S.B."/>
            <person name="Dewar J."/>
            <person name="Goldberg J."/>
            <person name="Griggs A."/>
            <person name="Gujja S."/>
            <person name="Hansen M."/>
            <person name="Howarth C."/>
            <person name="Imamovic A."/>
            <person name="Larimer J."/>
            <person name="McCowan C."/>
            <person name="Murphy C."/>
            <person name="Neiman D."/>
            <person name="Pearson M."/>
            <person name="Priest M."/>
            <person name="Roberts A."/>
            <person name="Saif S."/>
            <person name="Shea T."/>
            <person name="Sisk P."/>
            <person name="Sykes S."/>
            <person name="Wortman J."/>
            <person name="Nusbaum C."/>
            <person name="Birren B."/>
        </authorList>
    </citation>
    <scope>NUCLEOTIDE SEQUENCE [LARGE SCALE GENOMIC DNA]</scope>
    <source>
        <strain evidence="3 5">ATCC 49464</strain>
    </source>
</reference>
<dbReference type="InterPro" id="IPR036662">
    <property type="entry name" value="PTS_EIIA_man-typ_sf"/>
</dbReference>
<dbReference type="InterPro" id="IPR051471">
    <property type="entry name" value="Bacterial_PTS_sugar_comp"/>
</dbReference>
<dbReference type="EMBL" id="AJAL01000020">
    <property type="protein sequence ID" value="EOH74988.1"/>
    <property type="molecule type" value="Genomic_DNA"/>
</dbReference>
<dbReference type="eggNOG" id="COG2893">
    <property type="taxonomic scope" value="Bacteria"/>
</dbReference>
<dbReference type="InterPro" id="IPR004701">
    <property type="entry name" value="PTS_EIIA_man-typ"/>
</dbReference>
<evidence type="ECO:0000313" key="4">
    <source>
        <dbReference type="EMBL" id="EOT82167.1"/>
    </source>
</evidence>
<name>R2NVG7_9ENTE</name>
<dbReference type="Pfam" id="PF03610">
    <property type="entry name" value="EIIA-man"/>
    <property type="match status" value="1"/>
</dbReference>
<dbReference type="GO" id="GO:0016020">
    <property type="term" value="C:membrane"/>
    <property type="evidence" value="ECO:0007669"/>
    <property type="project" value="InterPro"/>
</dbReference>
<gene>
    <name evidence="4" type="ORF">I590_00592</name>
    <name evidence="3" type="ORF">UAK_03852</name>
</gene>
<protein>
    <recommendedName>
        <fullName evidence="2">PTS EIIA type-4 domain-containing protein</fullName>
    </recommendedName>
</protein>
<dbReference type="EMBL" id="ASWF01000001">
    <property type="protein sequence ID" value="EOT82167.1"/>
    <property type="molecule type" value="Genomic_DNA"/>
</dbReference>
<dbReference type="GO" id="GO:0009401">
    <property type="term" value="P:phosphoenolpyruvate-dependent sugar phosphotransferase system"/>
    <property type="evidence" value="ECO:0007669"/>
    <property type="project" value="InterPro"/>
</dbReference>
<comment type="caution">
    <text evidence="3">The sequence shown here is derived from an EMBL/GenBank/DDBJ whole genome shotgun (WGS) entry which is preliminary data.</text>
</comment>
<dbReference type="Proteomes" id="UP000013877">
    <property type="component" value="Unassembled WGS sequence"/>
</dbReference>
<dbReference type="OrthoDB" id="9799827at2"/>
<dbReference type="PATRIC" id="fig|1158602.3.peg.3852"/>
<keyword evidence="1" id="KW-0808">Transferase</keyword>
<dbReference type="PANTHER" id="PTHR33799">
    <property type="entry name" value="PTS PERMEASE-RELATED-RELATED"/>
    <property type="match status" value="1"/>
</dbReference>
<reference evidence="4 6" key="2">
    <citation type="submission" date="2013-03" db="EMBL/GenBank/DDBJ databases">
        <title>The Genome Sequence of Enterococcus raffinosus ATCC_49464 (PacBio/Illumina hybrid assembly).</title>
        <authorList>
            <consortium name="The Broad Institute Genomics Platform"/>
            <consortium name="The Broad Institute Genome Sequencing Center for Infectious Disease"/>
            <person name="Earl A."/>
            <person name="Russ C."/>
            <person name="Gilmore M."/>
            <person name="Surin D."/>
            <person name="Walker B."/>
            <person name="Young S."/>
            <person name="Zeng Q."/>
            <person name="Gargeya S."/>
            <person name="Fitzgerald M."/>
            <person name="Haas B."/>
            <person name="Abouelleil A."/>
            <person name="Allen A.W."/>
            <person name="Alvarado L."/>
            <person name="Arachchi H.M."/>
            <person name="Berlin A.M."/>
            <person name="Chapman S.B."/>
            <person name="Gainer-Dewar J."/>
            <person name="Goldberg J."/>
            <person name="Griggs A."/>
            <person name="Gujja S."/>
            <person name="Hansen M."/>
            <person name="Howarth C."/>
            <person name="Imamovic A."/>
            <person name="Ireland A."/>
            <person name="Larimer J."/>
            <person name="McCowan C."/>
            <person name="Murphy C."/>
            <person name="Pearson M."/>
            <person name="Poon T.W."/>
            <person name="Priest M."/>
            <person name="Roberts A."/>
            <person name="Saif S."/>
            <person name="Shea T."/>
            <person name="Sisk P."/>
            <person name="Sykes S."/>
            <person name="Wortman J."/>
            <person name="Nusbaum C."/>
            <person name="Birren B."/>
        </authorList>
    </citation>
    <scope>NUCLEOTIDE SEQUENCE [LARGE SCALE GENOMIC DNA]</scope>
    <source>
        <strain evidence="4 6">ATCC 49464</strain>
    </source>
</reference>
<dbReference type="GO" id="GO:0016740">
    <property type="term" value="F:transferase activity"/>
    <property type="evidence" value="ECO:0007669"/>
    <property type="project" value="UniProtKB-KW"/>
</dbReference>
<organism evidence="3 5">
    <name type="scientific">Enterococcus raffinosus ATCC 49464</name>
    <dbReference type="NCBI Taxonomy" id="1158602"/>
    <lineage>
        <taxon>Bacteria</taxon>
        <taxon>Bacillati</taxon>
        <taxon>Bacillota</taxon>
        <taxon>Bacilli</taxon>
        <taxon>Lactobacillales</taxon>
        <taxon>Enterococcaceae</taxon>
        <taxon>Enterococcus</taxon>
    </lineage>
</organism>
<proteinExistence type="predicted"/>
<dbReference type="Gene3D" id="3.40.50.510">
    <property type="entry name" value="Phosphotransferase system, mannose-type IIA component"/>
    <property type="match status" value="1"/>
</dbReference>